<keyword evidence="3" id="KW-1185">Reference proteome</keyword>
<organism evidence="2 3">
    <name type="scientific">Deinococcus arcticus</name>
    <dbReference type="NCBI Taxonomy" id="2136176"/>
    <lineage>
        <taxon>Bacteria</taxon>
        <taxon>Thermotogati</taxon>
        <taxon>Deinococcota</taxon>
        <taxon>Deinococci</taxon>
        <taxon>Deinococcales</taxon>
        <taxon>Deinococcaceae</taxon>
        <taxon>Deinococcus</taxon>
    </lineage>
</organism>
<protein>
    <submittedName>
        <fullName evidence="2">Uncharacterized protein</fullName>
    </submittedName>
</protein>
<dbReference type="AlphaFoldDB" id="A0A2T3W4C2"/>
<feature type="region of interest" description="Disordered" evidence="1">
    <location>
        <begin position="25"/>
        <end position="53"/>
    </location>
</feature>
<proteinExistence type="predicted"/>
<name>A0A2T3W4C2_9DEIO</name>
<evidence type="ECO:0000313" key="3">
    <source>
        <dbReference type="Proteomes" id="UP000240317"/>
    </source>
</evidence>
<dbReference type="Proteomes" id="UP000240317">
    <property type="component" value="Unassembled WGS sequence"/>
</dbReference>
<sequence length="670" mass="75110">MTDLPARTTQRSRLTLVLAERLRRERERQDAASQQALHEQAQRKRQREAEERAGAVARRVAEVRGAPRAADVLWARTDPSPHVRAALAQRPDVPLAVLDHFATQRSDVVVQAVAGHPHVPALTLRKIVVGSRGLLALANPTLSRDLLLMLEERYVTAHAAVISHPSHPCQSANPAEQFEVFTRDNRAAWAHLLERQPPDLATHLQALATDRYELRLLLARVSPFETVQRKLASHHQAFDLALATNPRLADGMWTRLAARGADVQCILAEHPRLPDWLALSFAYDPVVRVRLRVAARAHLPPDVSEVLMRDSRLSVRVTLARSTTSPAVIDDLTRTSTTVREALTDRATVTQEVMGHLARHDLDLRRLYPKVIGEGPWIDIWLDRHLSPDGAALTKESARLLWALLTYAPLTPRQLHRCVASFVAWRGRHPISPWPTGALPNGYDGLRNRPQWWTAVDDGPLRLKAMFLMGLEDHLPDEERAFCQKVRFLGQRGHASVPLSVFGADFIEDTQRAIARDDAWTAGWLGCLNDEAADLVRGRMDDTWADALVTLSPWPIEQVPATIQTPLCQGHRVAAAANMETIQAILSAYTVRRDIPEEVVLAIGERDDLPDLFRWPFRDVWWFDSVDDIGRRLKARAPEALMTDMVAWGYDGQAIAQTLADLAAWPEKTP</sequence>
<accession>A0A2T3W4C2</accession>
<comment type="caution">
    <text evidence="2">The sequence shown here is derived from an EMBL/GenBank/DDBJ whole genome shotgun (WGS) entry which is preliminary data.</text>
</comment>
<reference evidence="2 3" key="1">
    <citation type="submission" date="2018-03" db="EMBL/GenBank/DDBJ databases">
        <title>Draft genome of Deinococcus sp. OD32.</title>
        <authorList>
            <person name="Wang X.-P."/>
            <person name="Du Z.-J."/>
        </authorList>
    </citation>
    <scope>NUCLEOTIDE SEQUENCE [LARGE SCALE GENOMIC DNA]</scope>
    <source>
        <strain evidence="2 3">OD32</strain>
    </source>
</reference>
<evidence type="ECO:0000256" key="1">
    <source>
        <dbReference type="SAM" id="MobiDB-lite"/>
    </source>
</evidence>
<gene>
    <name evidence="2" type="ORF">C8263_16025</name>
</gene>
<dbReference type="EMBL" id="PYSV01000020">
    <property type="protein sequence ID" value="PTA66740.1"/>
    <property type="molecule type" value="Genomic_DNA"/>
</dbReference>
<dbReference type="RefSeq" id="WP_107139155.1">
    <property type="nucleotide sequence ID" value="NZ_PYSV01000020.1"/>
</dbReference>
<evidence type="ECO:0000313" key="2">
    <source>
        <dbReference type="EMBL" id="PTA66740.1"/>
    </source>
</evidence>